<organism evidence="1 2">
    <name type="scientific">Tanacetum coccineum</name>
    <dbReference type="NCBI Taxonomy" id="301880"/>
    <lineage>
        <taxon>Eukaryota</taxon>
        <taxon>Viridiplantae</taxon>
        <taxon>Streptophyta</taxon>
        <taxon>Embryophyta</taxon>
        <taxon>Tracheophyta</taxon>
        <taxon>Spermatophyta</taxon>
        <taxon>Magnoliopsida</taxon>
        <taxon>eudicotyledons</taxon>
        <taxon>Gunneridae</taxon>
        <taxon>Pentapetalae</taxon>
        <taxon>asterids</taxon>
        <taxon>campanulids</taxon>
        <taxon>Asterales</taxon>
        <taxon>Asteraceae</taxon>
        <taxon>Asteroideae</taxon>
        <taxon>Anthemideae</taxon>
        <taxon>Anthemidinae</taxon>
        <taxon>Tanacetum</taxon>
    </lineage>
</organism>
<accession>A0ABQ4Z4N1</accession>
<name>A0ABQ4Z4N1_9ASTR</name>
<proteinExistence type="predicted"/>
<gene>
    <name evidence="1" type="ORF">Tco_0751591</name>
</gene>
<dbReference type="EMBL" id="BQNB010011022">
    <property type="protein sequence ID" value="GJS85050.1"/>
    <property type="molecule type" value="Genomic_DNA"/>
</dbReference>
<protein>
    <submittedName>
        <fullName evidence="1">Uncharacterized protein</fullName>
    </submittedName>
</protein>
<evidence type="ECO:0000313" key="1">
    <source>
        <dbReference type="EMBL" id="GJS85050.1"/>
    </source>
</evidence>
<evidence type="ECO:0000313" key="2">
    <source>
        <dbReference type="Proteomes" id="UP001151760"/>
    </source>
</evidence>
<reference evidence="1" key="2">
    <citation type="submission" date="2022-01" db="EMBL/GenBank/DDBJ databases">
        <authorList>
            <person name="Yamashiro T."/>
            <person name="Shiraishi A."/>
            <person name="Satake H."/>
            <person name="Nakayama K."/>
        </authorList>
    </citation>
    <scope>NUCLEOTIDE SEQUENCE</scope>
</reference>
<dbReference type="Proteomes" id="UP001151760">
    <property type="component" value="Unassembled WGS sequence"/>
</dbReference>
<reference evidence="1" key="1">
    <citation type="journal article" date="2022" name="Int. J. Mol. Sci.">
        <title>Draft Genome of Tanacetum Coccineum: Genomic Comparison of Closely Related Tanacetum-Family Plants.</title>
        <authorList>
            <person name="Yamashiro T."/>
            <person name="Shiraishi A."/>
            <person name="Nakayama K."/>
            <person name="Satake H."/>
        </authorList>
    </citation>
    <scope>NUCLEOTIDE SEQUENCE</scope>
</reference>
<keyword evidence="2" id="KW-1185">Reference proteome</keyword>
<sequence>MTAGEFPTSGVLPRRVQVANLDWHGGHAVVNINKTDRPSSQTTELKLTHLLVLLEIMGLAFQEVTERCSSDEQSLHVPLLLPSFPES</sequence>
<comment type="caution">
    <text evidence="1">The sequence shown here is derived from an EMBL/GenBank/DDBJ whole genome shotgun (WGS) entry which is preliminary data.</text>
</comment>